<dbReference type="Gene3D" id="1.10.3730.10">
    <property type="entry name" value="ProC C-terminal domain-like"/>
    <property type="match status" value="1"/>
</dbReference>
<proteinExistence type="predicted"/>
<evidence type="ECO:0000259" key="1">
    <source>
        <dbReference type="Pfam" id="PF14748"/>
    </source>
</evidence>
<evidence type="ECO:0000313" key="2">
    <source>
        <dbReference type="EMBL" id="KKK73984.1"/>
    </source>
</evidence>
<comment type="caution">
    <text evidence="2">The sequence shown here is derived from an EMBL/GenBank/DDBJ whole genome shotgun (WGS) entry which is preliminary data.</text>
</comment>
<dbReference type="SUPFAM" id="SSF48179">
    <property type="entry name" value="6-phosphogluconate dehydrogenase C-terminal domain-like"/>
    <property type="match status" value="1"/>
</dbReference>
<gene>
    <name evidence="2" type="ORF">LCGC14_2888310</name>
</gene>
<reference evidence="2" key="1">
    <citation type="journal article" date="2015" name="Nature">
        <title>Complex archaea that bridge the gap between prokaryotes and eukaryotes.</title>
        <authorList>
            <person name="Spang A."/>
            <person name="Saw J.H."/>
            <person name="Jorgensen S.L."/>
            <person name="Zaremba-Niedzwiedzka K."/>
            <person name="Martijn J."/>
            <person name="Lind A.E."/>
            <person name="van Eijk R."/>
            <person name="Schleper C."/>
            <person name="Guy L."/>
            <person name="Ettema T.J."/>
        </authorList>
    </citation>
    <scope>NUCLEOTIDE SEQUENCE</scope>
</reference>
<dbReference type="EMBL" id="LAZR01056533">
    <property type="protein sequence ID" value="KKK73984.1"/>
    <property type="molecule type" value="Genomic_DNA"/>
</dbReference>
<dbReference type="PROSITE" id="PS00521">
    <property type="entry name" value="P5CR"/>
    <property type="match status" value="1"/>
</dbReference>
<organism evidence="2">
    <name type="scientific">marine sediment metagenome</name>
    <dbReference type="NCBI Taxonomy" id="412755"/>
    <lineage>
        <taxon>unclassified sequences</taxon>
        <taxon>metagenomes</taxon>
        <taxon>ecological metagenomes</taxon>
    </lineage>
</organism>
<sequence>SETPEILRAKVTSPGGTTQAAIESMEAAGVKPALIAAVRRAAERSRELGG</sequence>
<feature type="non-terminal residue" evidence="2">
    <location>
        <position position="1"/>
    </location>
</feature>
<dbReference type="InterPro" id="IPR053790">
    <property type="entry name" value="P5CR-like_CS"/>
</dbReference>
<dbReference type="InterPro" id="IPR029036">
    <property type="entry name" value="P5CR_dimer"/>
</dbReference>
<dbReference type="InterPro" id="IPR008927">
    <property type="entry name" value="6-PGluconate_DH-like_C_sf"/>
</dbReference>
<accession>A0A0F9A5Z9</accession>
<dbReference type="AlphaFoldDB" id="A0A0F9A5Z9"/>
<name>A0A0F9A5Z9_9ZZZZ</name>
<dbReference type="Pfam" id="PF14748">
    <property type="entry name" value="P5CR_dimer"/>
    <property type="match status" value="1"/>
</dbReference>
<protein>
    <recommendedName>
        <fullName evidence="1">Pyrroline-5-carboxylate reductase dimerisation domain-containing protein</fullName>
    </recommendedName>
</protein>
<feature type="domain" description="Pyrroline-5-carboxylate reductase dimerisation" evidence="1">
    <location>
        <begin position="2"/>
        <end position="48"/>
    </location>
</feature>